<evidence type="ECO:0000313" key="2">
    <source>
        <dbReference type="Proteomes" id="UP000266506"/>
    </source>
</evidence>
<dbReference type="RefSeq" id="WP_119015271.1">
    <property type="nucleotide sequence ID" value="NZ_QXEV01000001.1"/>
</dbReference>
<dbReference type="InParanoid" id="A0A397S3J7"/>
<name>A0A397S3J7_9MOLU</name>
<gene>
    <name evidence="1" type="ORF">EI71_00088</name>
</gene>
<comment type="caution">
    <text evidence="1">The sequence shown here is derived from an EMBL/GenBank/DDBJ whole genome shotgun (WGS) entry which is preliminary data.</text>
</comment>
<dbReference type="AlphaFoldDB" id="A0A397S3J7"/>
<dbReference type="EMBL" id="QXEV01000001">
    <property type="protein sequence ID" value="RIA78527.1"/>
    <property type="molecule type" value="Genomic_DNA"/>
</dbReference>
<sequence length="134" mass="16432">MEFETKKRLLTKEEKLRRAIFFYTYEDLDFDLEYEEGKGFDDHGQPLVKIEENINKLDDKTKALVYEFAEREIYDETIDLKCLKCDYEEQDVDWEMIEEIWDGNKYPILYCPKCGKPHYVPLDIWKKKNKYKKY</sequence>
<dbReference type="OrthoDB" id="385416at2"/>
<reference evidence="1 2" key="1">
    <citation type="submission" date="2018-08" db="EMBL/GenBank/DDBJ databases">
        <title>Genomic Encyclopedia of Archaeal and Bacterial Type Strains, Phase II (KMG-II): from individual species to whole genera.</title>
        <authorList>
            <person name="Goeker M."/>
        </authorList>
    </citation>
    <scope>NUCLEOTIDE SEQUENCE [LARGE SCALE GENOMIC DNA]</scope>
    <source>
        <strain evidence="1 2">ATCC 27112</strain>
    </source>
</reference>
<proteinExistence type="predicted"/>
<keyword evidence="2" id="KW-1185">Reference proteome</keyword>
<protein>
    <submittedName>
        <fullName evidence="1">Uncharacterized protein</fullName>
    </submittedName>
</protein>
<dbReference type="Proteomes" id="UP000266506">
    <property type="component" value="Unassembled WGS sequence"/>
</dbReference>
<accession>A0A397S3J7</accession>
<evidence type="ECO:0000313" key="1">
    <source>
        <dbReference type="EMBL" id="RIA78527.1"/>
    </source>
</evidence>
<organism evidence="1 2">
    <name type="scientific">Anaeroplasma bactoclasticum</name>
    <dbReference type="NCBI Taxonomy" id="2088"/>
    <lineage>
        <taxon>Bacteria</taxon>
        <taxon>Bacillati</taxon>
        <taxon>Mycoplasmatota</taxon>
        <taxon>Mollicutes</taxon>
        <taxon>Anaeroplasmatales</taxon>
        <taxon>Anaeroplasmataceae</taxon>
        <taxon>Anaeroplasma</taxon>
    </lineage>
</organism>